<sequence length="64" mass="6911">MVFDPDERPRPKTGVAIEPIPLDPLSIEDLQARISSAEAEIARCAEAIAKKKASRDAAAAFFKS</sequence>
<dbReference type="Pfam" id="PF06698">
    <property type="entry name" value="DUF1192"/>
    <property type="match status" value="1"/>
</dbReference>
<dbReference type="InterPro" id="IPR009579">
    <property type="entry name" value="DUF1192"/>
</dbReference>
<dbReference type="Proteomes" id="UP000245461">
    <property type="component" value="Unassembled WGS sequence"/>
</dbReference>
<dbReference type="OrthoDB" id="7872350at2"/>
<evidence type="ECO:0000313" key="2">
    <source>
        <dbReference type="Proteomes" id="UP000245461"/>
    </source>
</evidence>
<gene>
    <name evidence="1" type="ORF">DKG74_04720</name>
</gene>
<reference evidence="1 2" key="1">
    <citation type="submission" date="2018-05" db="EMBL/GenBank/DDBJ databases">
        <title>Zavarzinia sp. HR-AS.</title>
        <authorList>
            <person name="Lee Y."/>
            <person name="Jeon C.O."/>
        </authorList>
    </citation>
    <scope>NUCLEOTIDE SEQUENCE [LARGE SCALE GENOMIC DNA]</scope>
    <source>
        <strain evidence="1 2">HR-AS</strain>
    </source>
</reference>
<dbReference type="EMBL" id="QGLE01000002">
    <property type="protein sequence ID" value="PWR25074.1"/>
    <property type="molecule type" value="Genomic_DNA"/>
</dbReference>
<organism evidence="1 2">
    <name type="scientific">Zavarzinia aquatilis</name>
    <dbReference type="NCBI Taxonomy" id="2211142"/>
    <lineage>
        <taxon>Bacteria</taxon>
        <taxon>Pseudomonadati</taxon>
        <taxon>Pseudomonadota</taxon>
        <taxon>Alphaproteobacteria</taxon>
        <taxon>Rhodospirillales</taxon>
        <taxon>Zavarziniaceae</taxon>
        <taxon>Zavarzinia</taxon>
    </lineage>
</organism>
<accession>A0A317EFK4</accession>
<dbReference type="RefSeq" id="WP_109903155.1">
    <property type="nucleotide sequence ID" value="NZ_QGLE01000002.1"/>
</dbReference>
<protein>
    <submittedName>
        <fullName evidence="1">DUF1192 domain-containing protein</fullName>
    </submittedName>
</protein>
<name>A0A317EFK4_9PROT</name>
<comment type="caution">
    <text evidence="1">The sequence shown here is derived from an EMBL/GenBank/DDBJ whole genome shotgun (WGS) entry which is preliminary data.</text>
</comment>
<keyword evidence="2" id="KW-1185">Reference proteome</keyword>
<proteinExistence type="predicted"/>
<dbReference type="AlphaFoldDB" id="A0A317EFK4"/>
<evidence type="ECO:0000313" key="1">
    <source>
        <dbReference type="EMBL" id="PWR25074.1"/>
    </source>
</evidence>